<proteinExistence type="predicted"/>
<dbReference type="Pfam" id="PF00560">
    <property type="entry name" value="LRR_1"/>
    <property type="match status" value="1"/>
</dbReference>
<evidence type="ECO:0000256" key="3">
    <source>
        <dbReference type="SAM" id="MobiDB-lite"/>
    </source>
</evidence>
<dbReference type="InterPro" id="IPR001611">
    <property type="entry name" value="Leu-rich_rpt"/>
</dbReference>
<gene>
    <name evidence="4" type="ORF">M9458_049255</name>
</gene>
<organism evidence="4 5">
    <name type="scientific">Cirrhinus mrigala</name>
    <name type="common">Mrigala</name>
    <dbReference type="NCBI Taxonomy" id="683832"/>
    <lineage>
        <taxon>Eukaryota</taxon>
        <taxon>Metazoa</taxon>
        <taxon>Chordata</taxon>
        <taxon>Craniata</taxon>
        <taxon>Vertebrata</taxon>
        <taxon>Euteleostomi</taxon>
        <taxon>Actinopterygii</taxon>
        <taxon>Neopterygii</taxon>
        <taxon>Teleostei</taxon>
        <taxon>Ostariophysi</taxon>
        <taxon>Cypriniformes</taxon>
        <taxon>Cyprinidae</taxon>
        <taxon>Labeoninae</taxon>
        <taxon>Labeonini</taxon>
        <taxon>Cirrhinus</taxon>
    </lineage>
</organism>
<dbReference type="SUPFAM" id="SSF52058">
    <property type="entry name" value="L domain-like"/>
    <property type="match status" value="1"/>
</dbReference>
<dbReference type="AlphaFoldDB" id="A0ABD0N1H7"/>
<dbReference type="InterPro" id="IPR050216">
    <property type="entry name" value="LRR_domain-containing"/>
</dbReference>
<dbReference type="InterPro" id="IPR032675">
    <property type="entry name" value="LRR_dom_sf"/>
</dbReference>
<dbReference type="Pfam" id="PF13855">
    <property type="entry name" value="LRR_8"/>
    <property type="match status" value="1"/>
</dbReference>
<evidence type="ECO:0000256" key="1">
    <source>
        <dbReference type="ARBA" id="ARBA00022614"/>
    </source>
</evidence>
<dbReference type="Gene3D" id="3.80.10.10">
    <property type="entry name" value="Ribonuclease Inhibitor"/>
    <property type="match status" value="2"/>
</dbReference>
<sequence>MWTEKMGNVVRGAVAFVPSERCQRFLVGDLKEMPLDRTLDLSSRQLRRLPVRASAFDELVKLYLSDNHLSNLPPELRNLQKLQLLALDFNCFEELPLVICSLVQLNILYLGNNRLFRLPKELGQLTELKTLWLETNCFIKFPRVICELPNIKTLHLGYNQLRSLPAELEHLEELRSIWLAGNLLNDFPPVLLKMHYLEVIDVDRNRIHQFPSLAYLRGLKLVIYDHNPCVNAPAVAEGVRRVGRWADSSDDEEDEGEGKVAKAGVKVEESLEEN</sequence>
<feature type="region of interest" description="Disordered" evidence="3">
    <location>
        <begin position="245"/>
        <end position="274"/>
    </location>
</feature>
<dbReference type="Proteomes" id="UP001529510">
    <property type="component" value="Unassembled WGS sequence"/>
</dbReference>
<dbReference type="SMART" id="SM00369">
    <property type="entry name" value="LRR_TYP"/>
    <property type="match status" value="5"/>
</dbReference>
<keyword evidence="2" id="KW-0677">Repeat</keyword>
<keyword evidence="5" id="KW-1185">Reference proteome</keyword>
<comment type="caution">
    <text evidence="4">The sequence shown here is derived from an EMBL/GenBank/DDBJ whole genome shotgun (WGS) entry which is preliminary data.</text>
</comment>
<name>A0ABD0N1H7_CIRMR</name>
<protein>
    <recommendedName>
        <fullName evidence="6">Leucine rich repeat containing 10</fullName>
    </recommendedName>
</protein>
<accession>A0ABD0N1H7</accession>
<dbReference type="PANTHER" id="PTHR48051">
    <property type="match status" value="1"/>
</dbReference>
<dbReference type="FunFam" id="3.80.10.10:FF:000259">
    <property type="entry name" value="Leucine-rich repeat-containing protein 10"/>
    <property type="match status" value="1"/>
</dbReference>
<dbReference type="EMBL" id="JAMKFB020000025">
    <property type="protein sequence ID" value="KAL0154992.1"/>
    <property type="molecule type" value="Genomic_DNA"/>
</dbReference>
<evidence type="ECO:0000313" key="5">
    <source>
        <dbReference type="Proteomes" id="UP001529510"/>
    </source>
</evidence>
<dbReference type="PANTHER" id="PTHR48051:SF37">
    <property type="entry name" value="LEUCINE RICH REPEAT CONTAINING 10"/>
    <property type="match status" value="1"/>
</dbReference>
<evidence type="ECO:0000256" key="2">
    <source>
        <dbReference type="ARBA" id="ARBA00022737"/>
    </source>
</evidence>
<dbReference type="InterPro" id="IPR003591">
    <property type="entry name" value="Leu-rich_rpt_typical-subtyp"/>
</dbReference>
<reference evidence="4 5" key="1">
    <citation type="submission" date="2024-05" db="EMBL/GenBank/DDBJ databases">
        <title>Genome sequencing and assembly of Indian major carp, Cirrhinus mrigala (Hamilton, 1822).</title>
        <authorList>
            <person name="Mohindra V."/>
            <person name="Chowdhury L.M."/>
            <person name="Lal K."/>
            <person name="Jena J.K."/>
        </authorList>
    </citation>
    <scope>NUCLEOTIDE SEQUENCE [LARGE SCALE GENOMIC DNA]</scope>
    <source>
        <strain evidence="4">CM1030</strain>
        <tissue evidence="4">Blood</tissue>
    </source>
</reference>
<evidence type="ECO:0000313" key="4">
    <source>
        <dbReference type="EMBL" id="KAL0154992.1"/>
    </source>
</evidence>
<feature type="compositionally biased region" description="Basic and acidic residues" evidence="3">
    <location>
        <begin position="257"/>
        <end position="274"/>
    </location>
</feature>
<evidence type="ECO:0008006" key="6">
    <source>
        <dbReference type="Google" id="ProtNLM"/>
    </source>
</evidence>
<dbReference type="PROSITE" id="PS51450">
    <property type="entry name" value="LRR"/>
    <property type="match status" value="2"/>
</dbReference>
<keyword evidence="1" id="KW-0433">Leucine-rich repeat</keyword>
<feature type="non-terminal residue" evidence="4">
    <location>
        <position position="274"/>
    </location>
</feature>